<name>A0AAD6WCM9_9ROSI</name>
<keyword evidence="2" id="KW-1185">Reference proteome</keyword>
<comment type="caution">
    <text evidence="1">The sequence shown here is derived from an EMBL/GenBank/DDBJ whole genome shotgun (WGS) entry which is preliminary data.</text>
</comment>
<reference evidence="1" key="1">
    <citation type="journal article" date="2023" name="Mol. Ecol. Resour.">
        <title>Chromosome-level genome assembly of a triploid poplar Populus alba 'Berolinensis'.</title>
        <authorList>
            <person name="Chen S."/>
            <person name="Yu Y."/>
            <person name="Wang X."/>
            <person name="Wang S."/>
            <person name="Zhang T."/>
            <person name="Zhou Y."/>
            <person name="He R."/>
            <person name="Meng N."/>
            <person name="Wang Y."/>
            <person name="Liu W."/>
            <person name="Liu Z."/>
            <person name="Liu J."/>
            <person name="Guo Q."/>
            <person name="Huang H."/>
            <person name="Sederoff R.R."/>
            <person name="Wang G."/>
            <person name="Qu G."/>
            <person name="Chen S."/>
        </authorList>
    </citation>
    <scope>NUCLEOTIDE SEQUENCE</scope>
    <source>
        <strain evidence="1">SC-2020</strain>
    </source>
</reference>
<sequence length="23" mass="2625">MNLQGISKQISDDFCIKLSLSFH</sequence>
<accession>A0AAD6WCM9</accession>
<evidence type="ECO:0000313" key="1">
    <source>
        <dbReference type="EMBL" id="KAJ7007432.1"/>
    </source>
</evidence>
<proteinExistence type="predicted"/>
<evidence type="ECO:0000313" key="2">
    <source>
        <dbReference type="Proteomes" id="UP001164929"/>
    </source>
</evidence>
<dbReference type="EMBL" id="JAQIZT010000002">
    <property type="protein sequence ID" value="KAJ7007432.1"/>
    <property type="molecule type" value="Genomic_DNA"/>
</dbReference>
<organism evidence="1 2">
    <name type="scientific">Populus alba x Populus x berolinensis</name>
    <dbReference type="NCBI Taxonomy" id="444605"/>
    <lineage>
        <taxon>Eukaryota</taxon>
        <taxon>Viridiplantae</taxon>
        <taxon>Streptophyta</taxon>
        <taxon>Embryophyta</taxon>
        <taxon>Tracheophyta</taxon>
        <taxon>Spermatophyta</taxon>
        <taxon>Magnoliopsida</taxon>
        <taxon>eudicotyledons</taxon>
        <taxon>Gunneridae</taxon>
        <taxon>Pentapetalae</taxon>
        <taxon>rosids</taxon>
        <taxon>fabids</taxon>
        <taxon>Malpighiales</taxon>
        <taxon>Salicaceae</taxon>
        <taxon>Saliceae</taxon>
        <taxon>Populus</taxon>
    </lineage>
</organism>
<dbReference type="Proteomes" id="UP001164929">
    <property type="component" value="Chromosome 2"/>
</dbReference>
<protein>
    <submittedName>
        <fullName evidence="1">Uncharacterized protein</fullName>
    </submittedName>
</protein>
<gene>
    <name evidence="1" type="ORF">NC653_006461</name>
</gene>
<dbReference type="AlphaFoldDB" id="A0AAD6WCM9"/>